<dbReference type="EMBL" id="JALIDZ010000002">
    <property type="protein sequence ID" value="MCT8971213.1"/>
    <property type="molecule type" value="Genomic_DNA"/>
</dbReference>
<dbReference type="RefSeq" id="WP_261614783.1">
    <property type="nucleotide sequence ID" value="NZ_JALIDZ010000002.1"/>
</dbReference>
<proteinExistence type="predicted"/>
<name>A0AAW5QX30_9HYPH</name>
<reference evidence="1 2" key="1">
    <citation type="submission" date="2022-04" db="EMBL/GenBank/DDBJ databases">
        <authorList>
            <person name="Ye Y.-Q."/>
            <person name="Du Z.-J."/>
        </authorList>
    </citation>
    <scope>NUCLEOTIDE SEQUENCE [LARGE SCALE GENOMIC DNA]</scope>
    <source>
        <strain evidence="1 2">A6E488</strain>
    </source>
</reference>
<gene>
    <name evidence="1" type="ORF">MUB46_05000</name>
</gene>
<evidence type="ECO:0000313" key="1">
    <source>
        <dbReference type="EMBL" id="MCT8971213.1"/>
    </source>
</evidence>
<dbReference type="PRINTS" id="PR01996">
    <property type="entry name" value="MTP1FAMILY"/>
</dbReference>
<dbReference type="AlphaFoldDB" id="A0AAW5QX30"/>
<dbReference type="Proteomes" id="UP001320898">
    <property type="component" value="Unassembled WGS sequence"/>
</dbReference>
<evidence type="ECO:0000313" key="2">
    <source>
        <dbReference type="Proteomes" id="UP001320898"/>
    </source>
</evidence>
<comment type="caution">
    <text evidence="1">The sequence shown here is derived from an EMBL/GenBank/DDBJ whole genome shotgun (WGS) entry which is preliminary data.</text>
</comment>
<accession>A0AAW5QX30</accession>
<dbReference type="Gene3D" id="4.10.410.40">
    <property type="match status" value="1"/>
</dbReference>
<keyword evidence="2" id="KW-1185">Reference proteome</keyword>
<organism evidence="1 2">
    <name type="scientific">Microbaculum marinisediminis</name>
    <dbReference type="NCBI Taxonomy" id="2931392"/>
    <lineage>
        <taxon>Bacteria</taxon>
        <taxon>Pseudomonadati</taxon>
        <taxon>Pseudomonadota</taxon>
        <taxon>Alphaproteobacteria</taxon>
        <taxon>Hyphomicrobiales</taxon>
        <taxon>Tepidamorphaceae</taxon>
        <taxon>Microbaculum</taxon>
    </lineage>
</organism>
<sequence length="137" mass="14527">MAAQKGRDLLLKIDSDGVGTFVTVAGLRTRTLGLNAQSVDVTDMESAGEWRELLAGGGIKRASITGAGLFRDAQSDALMRQLFFDGAIRAFQVTIPDFGVIAGPFQITALEFSGRHDGELTFDMALESAGELTFAAV</sequence>
<dbReference type="Pfam" id="PF06199">
    <property type="entry name" value="Phage_tail_2"/>
    <property type="match status" value="1"/>
</dbReference>
<dbReference type="InterPro" id="IPR022344">
    <property type="entry name" value="GTA_major-tail"/>
</dbReference>
<protein>
    <submittedName>
        <fullName evidence="1">Phage major tail protein, TP901-1 family</fullName>
    </submittedName>
</protein>
<dbReference type="NCBIfam" id="TIGR02126">
    <property type="entry name" value="phgtail_TP901_1"/>
    <property type="match status" value="1"/>
</dbReference>
<dbReference type="InterPro" id="IPR011855">
    <property type="entry name" value="Phgtail_TP901_1"/>
</dbReference>